<dbReference type="EMBL" id="UINC01018326">
    <property type="protein sequence ID" value="SVA76877.1"/>
    <property type="molecule type" value="Genomic_DNA"/>
</dbReference>
<gene>
    <name evidence="1" type="ORF">METZ01_LOCUS129731</name>
</gene>
<protein>
    <submittedName>
        <fullName evidence="1">Uncharacterized protein</fullName>
    </submittedName>
</protein>
<dbReference type="AlphaFoldDB" id="A0A381YK86"/>
<name>A0A381YK86_9ZZZZ</name>
<accession>A0A381YK86</accession>
<proteinExistence type="predicted"/>
<organism evidence="1">
    <name type="scientific">marine metagenome</name>
    <dbReference type="NCBI Taxonomy" id="408172"/>
    <lineage>
        <taxon>unclassified sequences</taxon>
        <taxon>metagenomes</taxon>
        <taxon>ecological metagenomes</taxon>
    </lineage>
</organism>
<sequence length="76" mass="8624">MGIIRSTSNTERRQYRVGTKVLSNHGPAKIIGINLMDEVGTNAFQVPKIWVDLKDRCIFDLDNGHWAYGDTVFVDE</sequence>
<evidence type="ECO:0000313" key="1">
    <source>
        <dbReference type="EMBL" id="SVA76877.1"/>
    </source>
</evidence>
<reference evidence="1" key="1">
    <citation type="submission" date="2018-05" db="EMBL/GenBank/DDBJ databases">
        <authorList>
            <person name="Lanie J.A."/>
            <person name="Ng W.-L."/>
            <person name="Kazmierczak K.M."/>
            <person name="Andrzejewski T.M."/>
            <person name="Davidsen T.M."/>
            <person name="Wayne K.J."/>
            <person name="Tettelin H."/>
            <person name="Glass J.I."/>
            <person name="Rusch D."/>
            <person name="Podicherti R."/>
            <person name="Tsui H.-C.T."/>
            <person name="Winkler M.E."/>
        </authorList>
    </citation>
    <scope>NUCLEOTIDE SEQUENCE</scope>
</reference>